<dbReference type="RefSeq" id="WP_004180653.1">
    <property type="nucleotide sequence ID" value="NZ_CP021106.3"/>
</dbReference>
<keyword evidence="1" id="KW-0472">Membrane</keyword>
<keyword evidence="3" id="KW-1185">Reference proteome</keyword>
<dbReference type="eggNOG" id="ENOG50302EP">
    <property type="taxonomic scope" value="Bacteria"/>
</dbReference>
<reference evidence="2 3" key="1">
    <citation type="journal article" date="2015" name="Int. J. Syst. Evol. Microbiol.">
        <title>Nitrosospira lacus sp. nov., a psychrotolerant, ammonia-oxidizing bacterium from sandy lake sediment.</title>
        <authorList>
            <person name="Urakawa H."/>
            <person name="Garcia J.C."/>
            <person name="Nielsen J.L."/>
            <person name="Le V.Q."/>
            <person name="Kozlowski J.A."/>
            <person name="Stein L.Y."/>
            <person name="Lim C.K."/>
            <person name="Pommerening-Roser A."/>
            <person name="Martens-Habbena W."/>
            <person name="Stahl D.A."/>
            <person name="Klotz M.G."/>
        </authorList>
    </citation>
    <scope>NUCLEOTIDE SEQUENCE [LARGE SCALE GENOMIC DNA]</scope>
    <source>
        <strain evidence="2 3">APG3</strain>
    </source>
</reference>
<dbReference type="Proteomes" id="UP000012179">
    <property type="component" value="Chromosome"/>
</dbReference>
<protein>
    <recommendedName>
        <fullName evidence="4">DUF4381 domain-containing protein</fullName>
    </recommendedName>
</protein>
<evidence type="ECO:0000313" key="2">
    <source>
        <dbReference type="EMBL" id="ARO86416.1"/>
    </source>
</evidence>
<evidence type="ECO:0000256" key="1">
    <source>
        <dbReference type="SAM" id="Phobius"/>
    </source>
</evidence>
<gene>
    <name evidence="2" type="ORF">EBAPG3_000715</name>
</gene>
<organism evidence="2 3">
    <name type="scientific">Nitrosospira lacus</name>
    <dbReference type="NCBI Taxonomy" id="1288494"/>
    <lineage>
        <taxon>Bacteria</taxon>
        <taxon>Pseudomonadati</taxon>
        <taxon>Pseudomonadota</taxon>
        <taxon>Betaproteobacteria</taxon>
        <taxon>Nitrosomonadales</taxon>
        <taxon>Nitrosomonadaceae</taxon>
        <taxon>Nitrosospira</taxon>
    </lineage>
</organism>
<keyword evidence="1" id="KW-0812">Transmembrane</keyword>
<sequence length="149" mass="17301">MNEYTDQISGYFNQVPMWPLVLLAVAIVFSGIYELFHRRQRAHAIDDFRSAILSTLSGLYPEPTNWPKSIDTYLCARLPVMQEIIDDFKPTVRQESLPAYNRDWDNYYQFCRAEITDDKCTAAELNPGTEPDPKKKFHTLVSNLLRHAN</sequence>
<name>A0A1W6SKT8_9PROT</name>
<feature type="transmembrane region" description="Helical" evidence="1">
    <location>
        <begin position="17"/>
        <end position="36"/>
    </location>
</feature>
<dbReference type="OrthoDB" id="8560147at2"/>
<dbReference type="KEGG" id="nlc:EBAPG3_000715"/>
<dbReference type="EMBL" id="CP021106">
    <property type="protein sequence ID" value="ARO86416.1"/>
    <property type="molecule type" value="Genomic_DNA"/>
</dbReference>
<evidence type="ECO:0008006" key="4">
    <source>
        <dbReference type="Google" id="ProtNLM"/>
    </source>
</evidence>
<evidence type="ECO:0000313" key="3">
    <source>
        <dbReference type="Proteomes" id="UP000012179"/>
    </source>
</evidence>
<accession>A0A1W6SKT8</accession>
<dbReference type="AlphaFoldDB" id="A0A1W6SKT8"/>
<keyword evidence="1" id="KW-1133">Transmembrane helix</keyword>
<proteinExistence type="predicted"/>